<dbReference type="PANTHER" id="PTHR35161">
    <property type="entry name" value="OS02G0303100 PROTEIN"/>
    <property type="match status" value="1"/>
</dbReference>
<organism evidence="1">
    <name type="scientific">Triticum urartu</name>
    <name type="common">Red wild einkorn</name>
    <name type="synonym">Crithodium urartu</name>
    <dbReference type="NCBI Taxonomy" id="4572"/>
    <lineage>
        <taxon>Eukaryota</taxon>
        <taxon>Viridiplantae</taxon>
        <taxon>Streptophyta</taxon>
        <taxon>Embryophyta</taxon>
        <taxon>Tracheophyta</taxon>
        <taxon>Spermatophyta</taxon>
        <taxon>Magnoliopsida</taxon>
        <taxon>Liliopsida</taxon>
        <taxon>Poales</taxon>
        <taxon>Poaceae</taxon>
        <taxon>BOP clade</taxon>
        <taxon>Pooideae</taxon>
        <taxon>Triticodae</taxon>
        <taxon>Triticeae</taxon>
        <taxon>Triticinae</taxon>
        <taxon>Triticum</taxon>
    </lineage>
</organism>
<dbReference type="EMBL" id="KD000081">
    <property type="protein sequence ID" value="EMS68934.1"/>
    <property type="molecule type" value="Genomic_DNA"/>
</dbReference>
<evidence type="ECO:0000313" key="1">
    <source>
        <dbReference type="EMBL" id="EMS68934.1"/>
    </source>
</evidence>
<protein>
    <submittedName>
        <fullName evidence="1">Uncharacterized protein</fullName>
    </submittedName>
</protein>
<reference evidence="1" key="1">
    <citation type="journal article" date="2013" name="Nature">
        <title>Draft genome of the wheat A-genome progenitor Triticum urartu.</title>
        <authorList>
            <person name="Ling H.Q."/>
            <person name="Zhao S."/>
            <person name="Liu D."/>
            <person name="Wang J."/>
            <person name="Sun H."/>
            <person name="Zhang C."/>
            <person name="Fan H."/>
            <person name="Li D."/>
            <person name="Dong L."/>
            <person name="Tao Y."/>
            <person name="Gao C."/>
            <person name="Wu H."/>
            <person name="Li Y."/>
            <person name="Cui Y."/>
            <person name="Guo X."/>
            <person name="Zheng S."/>
            <person name="Wang B."/>
            <person name="Yu K."/>
            <person name="Liang Q."/>
            <person name="Yang W."/>
            <person name="Lou X."/>
            <person name="Chen J."/>
            <person name="Feng M."/>
            <person name="Jian J."/>
            <person name="Zhang X."/>
            <person name="Luo G."/>
            <person name="Jiang Y."/>
            <person name="Liu J."/>
            <person name="Wang Z."/>
            <person name="Sha Y."/>
            <person name="Zhang B."/>
            <person name="Wu H."/>
            <person name="Tang D."/>
            <person name="Shen Q."/>
            <person name="Xue P."/>
            <person name="Zou S."/>
            <person name="Wang X."/>
            <person name="Liu X."/>
            <person name="Wang F."/>
            <person name="Yang Y."/>
            <person name="An X."/>
            <person name="Dong Z."/>
            <person name="Zhang K."/>
            <person name="Zhang X."/>
            <person name="Luo M.C."/>
            <person name="Dvorak J."/>
            <person name="Tong Y."/>
            <person name="Wang J."/>
            <person name="Yang H."/>
            <person name="Li Z."/>
            <person name="Wang D."/>
            <person name="Zhang A."/>
            <person name="Wang J."/>
        </authorList>
    </citation>
    <scope>NUCLEOTIDE SEQUENCE</scope>
</reference>
<proteinExistence type="predicted"/>
<gene>
    <name evidence="1" type="ORF">TRIUR3_19733</name>
</gene>
<dbReference type="PANTHER" id="PTHR35161:SF10">
    <property type="match status" value="1"/>
</dbReference>
<name>M8B5L5_TRIUA</name>
<accession>M8B5L5</accession>
<dbReference type="OMA" id="FEMVLAN"/>
<dbReference type="AlphaFoldDB" id="M8B5L5"/>
<sequence>MEQGESVSLPVFIQDMSPILLRTTTPGHTGQRQPRPFLSPQSQRLIFRLIELLFEEIPVRCFRQIRRVHIMVCLQSERPFFSSRIQESPDRTRAQMCQNVNSMGLLIRDMIIYQRDQGGRAGKPSVLPREVKHLINLMLLPDPIRMKVPIQYHSCLVPIEYRGFLFTIEYQFIMDVLRYADREGFRYVLRGLEPVGDWSVNVRNSNRYLQQFFNKGRYDPNGLRFQSNPILEPLDYNRNVPSHTLEGLVSRRDINGMRFTRATINRALYFEFEMVLANMLDGLVIRGYNCDTCVYFKTH</sequence>